<feature type="region of interest" description="Disordered" evidence="1">
    <location>
        <begin position="38"/>
        <end position="62"/>
    </location>
</feature>
<reference evidence="3" key="1">
    <citation type="submission" date="2022-11" db="UniProtKB">
        <authorList>
            <consortium name="WormBaseParasite"/>
        </authorList>
    </citation>
    <scope>IDENTIFICATION</scope>
</reference>
<feature type="compositionally biased region" description="Basic and acidic residues" evidence="1">
    <location>
        <begin position="44"/>
        <end position="58"/>
    </location>
</feature>
<organism evidence="2 3">
    <name type="scientific">Romanomermis culicivorax</name>
    <name type="common">Nematode worm</name>
    <dbReference type="NCBI Taxonomy" id="13658"/>
    <lineage>
        <taxon>Eukaryota</taxon>
        <taxon>Metazoa</taxon>
        <taxon>Ecdysozoa</taxon>
        <taxon>Nematoda</taxon>
        <taxon>Enoplea</taxon>
        <taxon>Dorylaimia</taxon>
        <taxon>Mermithida</taxon>
        <taxon>Mermithoidea</taxon>
        <taxon>Mermithidae</taxon>
        <taxon>Romanomermis</taxon>
    </lineage>
</organism>
<dbReference type="Proteomes" id="UP000887565">
    <property type="component" value="Unplaced"/>
</dbReference>
<evidence type="ECO:0000256" key="1">
    <source>
        <dbReference type="SAM" id="MobiDB-lite"/>
    </source>
</evidence>
<proteinExistence type="predicted"/>
<protein>
    <submittedName>
        <fullName evidence="3">Uncharacterized protein</fullName>
    </submittedName>
</protein>
<evidence type="ECO:0000313" key="3">
    <source>
        <dbReference type="WBParaSite" id="nRc.2.0.1.t44544-RA"/>
    </source>
</evidence>
<name>A0A915L450_ROMCU</name>
<accession>A0A915L450</accession>
<dbReference type="WBParaSite" id="nRc.2.0.1.t44544-RA">
    <property type="protein sequence ID" value="nRc.2.0.1.t44544-RA"/>
    <property type="gene ID" value="nRc.2.0.1.g44544"/>
</dbReference>
<sequence>MVKNGIFELITTKSFNWCNLTRFRCFVHSLVKPRMSPMKKKIQIKREEKTSERDDGGRGRKKRLRNIHNELPLFVVQQKLKIKI</sequence>
<keyword evidence="2" id="KW-1185">Reference proteome</keyword>
<evidence type="ECO:0000313" key="2">
    <source>
        <dbReference type="Proteomes" id="UP000887565"/>
    </source>
</evidence>
<dbReference type="AlphaFoldDB" id="A0A915L450"/>